<accession>A0ABQ4BHJ4</accession>
<dbReference type="EMBL" id="BOMS01000098">
    <property type="protein sequence ID" value="GIE70095.1"/>
    <property type="molecule type" value="Genomic_DNA"/>
</dbReference>
<name>A0ABQ4BHJ4_9ACTN</name>
<gene>
    <name evidence="1" type="ORF">Apa02nite_062030</name>
</gene>
<evidence type="ECO:0008006" key="3">
    <source>
        <dbReference type="Google" id="ProtNLM"/>
    </source>
</evidence>
<sequence>MAGLGDTPVGVRGEVGVSVQAVAMADPVGARRPTEDEGRRLQQIVRRQTGSSIRLRRAIVIMASARGNTVAAIAQLVQGDQDAIRELIHRFNEIGLACLDPQ</sequence>
<organism evidence="1 2">
    <name type="scientific">Actinoplanes palleronii</name>
    <dbReference type="NCBI Taxonomy" id="113570"/>
    <lineage>
        <taxon>Bacteria</taxon>
        <taxon>Bacillati</taxon>
        <taxon>Actinomycetota</taxon>
        <taxon>Actinomycetes</taxon>
        <taxon>Micromonosporales</taxon>
        <taxon>Micromonosporaceae</taxon>
        <taxon>Actinoplanes</taxon>
    </lineage>
</organism>
<evidence type="ECO:0000313" key="2">
    <source>
        <dbReference type="Proteomes" id="UP000624709"/>
    </source>
</evidence>
<keyword evidence="2" id="KW-1185">Reference proteome</keyword>
<evidence type="ECO:0000313" key="1">
    <source>
        <dbReference type="EMBL" id="GIE70095.1"/>
    </source>
</evidence>
<protein>
    <recommendedName>
        <fullName evidence="3">Transposase</fullName>
    </recommendedName>
</protein>
<reference evidence="1 2" key="1">
    <citation type="submission" date="2021-01" db="EMBL/GenBank/DDBJ databases">
        <title>Whole genome shotgun sequence of Actinoplanes palleronii NBRC 14916.</title>
        <authorList>
            <person name="Komaki H."/>
            <person name="Tamura T."/>
        </authorList>
    </citation>
    <scope>NUCLEOTIDE SEQUENCE [LARGE SCALE GENOMIC DNA]</scope>
    <source>
        <strain evidence="1 2">NBRC 14916</strain>
    </source>
</reference>
<proteinExistence type="predicted"/>
<dbReference type="Proteomes" id="UP000624709">
    <property type="component" value="Unassembled WGS sequence"/>
</dbReference>
<dbReference type="Pfam" id="PF13384">
    <property type="entry name" value="HTH_23"/>
    <property type="match status" value="1"/>
</dbReference>
<comment type="caution">
    <text evidence="1">The sequence shown here is derived from an EMBL/GenBank/DDBJ whole genome shotgun (WGS) entry which is preliminary data.</text>
</comment>